<evidence type="ECO:0000313" key="2">
    <source>
        <dbReference type="EMBL" id="KAF5834644.1"/>
    </source>
</evidence>
<feature type="signal peptide" evidence="1">
    <location>
        <begin position="1"/>
        <end position="22"/>
    </location>
</feature>
<proteinExistence type="predicted"/>
<feature type="chain" id="PRO_5045867701" description="Secreted protein" evidence="1">
    <location>
        <begin position="23"/>
        <end position="96"/>
    </location>
</feature>
<keyword evidence="1" id="KW-0732">Signal</keyword>
<evidence type="ECO:0000313" key="3">
    <source>
        <dbReference type="Proteomes" id="UP000815325"/>
    </source>
</evidence>
<keyword evidence="3" id="KW-1185">Reference proteome</keyword>
<accession>A0ABQ7GJA9</accession>
<dbReference type="Proteomes" id="UP000815325">
    <property type="component" value="Unassembled WGS sequence"/>
</dbReference>
<gene>
    <name evidence="2" type="ORF">DUNSADRAFT_8652</name>
</gene>
<organism evidence="2 3">
    <name type="scientific">Dunaliella salina</name>
    <name type="common">Green alga</name>
    <name type="synonym">Protococcus salinus</name>
    <dbReference type="NCBI Taxonomy" id="3046"/>
    <lineage>
        <taxon>Eukaryota</taxon>
        <taxon>Viridiplantae</taxon>
        <taxon>Chlorophyta</taxon>
        <taxon>core chlorophytes</taxon>
        <taxon>Chlorophyceae</taxon>
        <taxon>CS clade</taxon>
        <taxon>Chlamydomonadales</taxon>
        <taxon>Dunaliellaceae</taxon>
        <taxon>Dunaliella</taxon>
    </lineage>
</organism>
<dbReference type="EMBL" id="MU069745">
    <property type="protein sequence ID" value="KAF5834644.1"/>
    <property type="molecule type" value="Genomic_DNA"/>
</dbReference>
<comment type="caution">
    <text evidence="2">The sequence shown here is derived from an EMBL/GenBank/DDBJ whole genome shotgun (WGS) entry which is preliminary data.</text>
</comment>
<sequence length="96" mass="10918">MDKAVLAVTTCIVSLLFPLCQQSSMRATVPCVANRAHKCSYLIIEWWQHGGSMARSMEMYNRASWIQPCSTQARLLLLVCKLDHTRFLHNGSMACW</sequence>
<evidence type="ECO:0008006" key="4">
    <source>
        <dbReference type="Google" id="ProtNLM"/>
    </source>
</evidence>
<name>A0ABQ7GJA9_DUNSA</name>
<protein>
    <recommendedName>
        <fullName evidence="4">Secreted protein</fullName>
    </recommendedName>
</protein>
<reference evidence="2" key="1">
    <citation type="submission" date="2017-08" db="EMBL/GenBank/DDBJ databases">
        <authorList>
            <person name="Polle J.E."/>
            <person name="Barry K."/>
            <person name="Cushman J."/>
            <person name="Schmutz J."/>
            <person name="Tran D."/>
            <person name="Hathwaick L.T."/>
            <person name="Yim W.C."/>
            <person name="Jenkins J."/>
            <person name="Mckie-Krisberg Z.M."/>
            <person name="Prochnik S."/>
            <person name="Lindquist E."/>
            <person name="Dockter R.B."/>
            <person name="Adam C."/>
            <person name="Molina H."/>
            <person name="Bunkerborg J."/>
            <person name="Jin E."/>
            <person name="Buchheim M."/>
            <person name="Magnuson J."/>
        </authorList>
    </citation>
    <scope>NUCLEOTIDE SEQUENCE</scope>
    <source>
        <strain evidence="2">CCAP 19/18</strain>
    </source>
</reference>
<evidence type="ECO:0000256" key="1">
    <source>
        <dbReference type="SAM" id="SignalP"/>
    </source>
</evidence>